<dbReference type="Proteomes" id="UP000439123">
    <property type="component" value="Unassembled WGS sequence"/>
</dbReference>
<dbReference type="OMA" id="FWEHNSS"/>
<protein>
    <submittedName>
        <fullName evidence="1">Uncharacterized protein</fullName>
    </submittedName>
</protein>
<organism evidence="1 2">
    <name type="scientific">Aeromonas veronii</name>
    <dbReference type="NCBI Taxonomy" id="654"/>
    <lineage>
        <taxon>Bacteria</taxon>
        <taxon>Pseudomonadati</taxon>
        <taxon>Pseudomonadota</taxon>
        <taxon>Gammaproteobacteria</taxon>
        <taxon>Aeromonadales</taxon>
        <taxon>Aeromonadaceae</taxon>
        <taxon>Aeromonas</taxon>
    </lineage>
</organism>
<evidence type="ECO:0000313" key="2">
    <source>
        <dbReference type="Proteomes" id="UP000439123"/>
    </source>
</evidence>
<name>A0A653KR61_AERVE</name>
<dbReference type="EMBL" id="CABWLC010000004">
    <property type="protein sequence ID" value="VXA81859.1"/>
    <property type="molecule type" value="Genomic_DNA"/>
</dbReference>
<accession>A0A1N6T096</accession>
<gene>
    <name evidence="1" type="ORF">AERO8C_120356</name>
</gene>
<accession>A0A318DL03</accession>
<accession>A0A653KR61</accession>
<reference evidence="1 2" key="1">
    <citation type="submission" date="2019-10" db="EMBL/GenBank/DDBJ databases">
        <authorList>
            <person name="Karimi E."/>
        </authorList>
    </citation>
    <scope>NUCLEOTIDE SEQUENCE [LARGE SCALE GENOMIC DNA]</scope>
    <source>
        <strain evidence="1">Aeromonas sp. 8C</strain>
    </source>
</reference>
<proteinExistence type="predicted"/>
<sequence length="196" mass="21422">MRDIGLPILSGIESDMTYKKFGFLTAILALSGFYLYTLYLAAHPNVSLAYKLYYLEGKTRFWEHNSSMTYQPGNELNLTKPSRFLSSEGWAKKPSDEGTLLSGQGGLYFVLPKQAANPDQLTVQARINSPEAGALLKVALGHDFTTTVKLAKAGINEIRLSLPGDSLTADPKRPNFLALSAPTPINVQSVRLTVAQ</sequence>
<dbReference type="AlphaFoldDB" id="A0A653KR61"/>
<evidence type="ECO:0000313" key="1">
    <source>
        <dbReference type="EMBL" id="VXA81859.1"/>
    </source>
</evidence>